<keyword evidence="2 8" id="KW-0645">Protease</keyword>
<keyword evidence="4 8" id="KW-0378">Hydrolase</keyword>
<evidence type="ECO:0000256" key="6">
    <source>
        <dbReference type="ARBA" id="ARBA00023125"/>
    </source>
</evidence>
<evidence type="ECO:0000256" key="4">
    <source>
        <dbReference type="ARBA" id="ARBA00022801"/>
    </source>
</evidence>
<dbReference type="PANTHER" id="PTHR13604:SF0">
    <property type="entry name" value="ABASIC SITE PROCESSING PROTEIN HMCES"/>
    <property type="match status" value="1"/>
</dbReference>
<protein>
    <recommendedName>
        <fullName evidence="8">Abasic site processing protein</fullName>
        <ecNumber evidence="8">3.4.-.-</ecNumber>
    </recommendedName>
</protein>
<keyword evidence="5" id="KW-0190">Covalent protein-DNA linkage</keyword>
<evidence type="ECO:0000313" key="9">
    <source>
        <dbReference type="EMBL" id="AKF16062.1"/>
    </source>
</evidence>
<evidence type="ECO:0000256" key="5">
    <source>
        <dbReference type="ARBA" id="ARBA00023124"/>
    </source>
</evidence>
<dbReference type="EMBL" id="KP851975">
    <property type="protein sequence ID" value="AKF16062.1"/>
    <property type="molecule type" value="Genomic_DNA"/>
</dbReference>
<dbReference type="GO" id="GO:0008233">
    <property type="term" value="F:peptidase activity"/>
    <property type="evidence" value="ECO:0007669"/>
    <property type="project" value="UniProtKB-KW"/>
</dbReference>
<dbReference type="InterPro" id="IPR036590">
    <property type="entry name" value="SRAP-like"/>
</dbReference>
<keyword evidence="9" id="KW-0614">Plasmid</keyword>
<evidence type="ECO:0000256" key="8">
    <source>
        <dbReference type="RuleBase" id="RU364100"/>
    </source>
</evidence>
<evidence type="ECO:0000256" key="2">
    <source>
        <dbReference type="ARBA" id="ARBA00022670"/>
    </source>
</evidence>
<dbReference type="InterPro" id="IPR003738">
    <property type="entry name" value="SRAP"/>
</dbReference>
<reference evidence="9" key="1">
    <citation type="journal article" date="2015" name="Infect. Immun.">
        <title>An Invertron-Like Linear Plasmid Mediates Intracellular Survival and Virulence in Bovine Isolates of Rhodococcus equi.</title>
        <authorList>
            <person name="Valero-Rello A."/>
            <person name="Hapeshi A."/>
            <person name="Anastasi E."/>
            <person name="Alvarez S."/>
            <person name="Scortti M."/>
            <person name="Meijer W.G."/>
            <person name="MacArthur I."/>
            <person name="Vazquez-Boland J.A."/>
        </authorList>
    </citation>
    <scope>NUCLEOTIDE SEQUENCE</scope>
    <source>
        <strain evidence="9">PAM2012</strain>
        <plasmid evidence="9">pVAPN2012</plasmid>
    </source>
</reference>
<keyword evidence="3" id="KW-0227">DNA damage</keyword>
<dbReference type="EC" id="3.4.-.-" evidence="8"/>
<dbReference type="GO" id="GO:0006508">
    <property type="term" value="P:proteolysis"/>
    <property type="evidence" value="ECO:0007669"/>
    <property type="project" value="UniProtKB-KW"/>
</dbReference>
<dbReference type="GO" id="GO:0016829">
    <property type="term" value="F:lyase activity"/>
    <property type="evidence" value="ECO:0007669"/>
    <property type="project" value="UniProtKB-KW"/>
</dbReference>
<dbReference type="GO" id="GO:0106300">
    <property type="term" value="P:protein-DNA covalent cross-linking repair"/>
    <property type="evidence" value="ECO:0007669"/>
    <property type="project" value="InterPro"/>
</dbReference>
<dbReference type="Gene3D" id="3.90.1680.10">
    <property type="entry name" value="SOS response associated peptidase-like"/>
    <property type="match status" value="1"/>
</dbReference>
<keyword evidence="6" id="KW-0238">DNA-binding</keyword>
<dbReference type="AlphaFoldDB" id="A0A0F6WFT6"/>
<proteinExistence type="inferred from homology"/>
<evidence type="ECO:0000256" key="7">
    <source>
        <dbReference type="ARBA" id="ARBA00023239"/>
    </source>
</evidence>
<comment type="similarity">
    <text evidence="1 8">Belongs to the SOS response-associated peptidase family.</text>
</comment>
<evidence type="ECO:0000256" key="3">
    <source>
        <dbReference type="ARBA" id="ARBA00022763"/>
    </source>
</evidence>
<gene>
    <name evidence="9" type="ORF">pVAPN2012_1100</name>
</gene>
<dbReference type="GO" id="GO:0003697">
    <property type="term" value="F:single-stranded DNA binding"/>
    <property type="evidence" value="ECO:0007669"/>
    <property type="project" value="InterPro"/>
</dbReference>
<name>A0A0F6WFT6_RHOHA</name>
<accession>A0A0F6WFT6</accession>
<dbReference type="RefSeq" id="WP_172686861.1">
    <property type="nucleotide sequence ID" value="NZ_AP024182.1"/>
</dbReference>
<sequence length="240" mass="26817">MCGRYASTTTDRELRSLFDVVESVGPALGPSYNVAPTQDVRVILERAPREDPGAEPVRQLRSSVRWGLVPAWSKDPKIGSRMINARSETVTEKPSFRAAAARRRCIVPADGYYEWQKSAHGPKTPFYLHGEGVLAMAGLYELWPNPDLPDDHPDKWLWTTTVLTAPAKDSLGHIHDRCPVILPDSFVDHWLDPQLTDRDDVQALVNSIPEPHLIPREVSTAVNSVRNNSPELLEPVHHAD</sequence>
<geneLocation type="plasmid" evidence="9">
    <name>pVAPN2012</name>
</geneLocation>
<evidence type="ECO:0000256" key="1">
    <source>
        <dbReference type="ARBA" id="ARBA00008136"/>
    </source>
</evidence>
<dbReference type="PANTHER" id="PTHR13604">
    <property type="entry name" value="DC12-RELATED"/>
    <property type="match status" value="1"/>
</dbReference>
<keyword evidence="7" id="KW-0456">Lyase</keyword>
<organism evidence="9">
    <name type="scientific">Rhodococcus hoagii</name>
    <name type="common">Corynebacterium equii</name>
    <dbReference type="NCBI Taxonomy" id="43767"/>
    <lineage>
        <taxon>Bacteria</taxon>
        <taxon>Bacillati</taxon>
        <taxon>Actinomycetota</taxon>
        <taxon>Actinomycetes</taxon>
        <taxon>Mycobacteriales</taxon>
        <taxon>Nocardiaceae</taxon>
        <taxon>Prescottella</taxon>
    </lineage>
</organism>
<dbReference type="Pfam" id="PF02586">
    <property type="entry name" value="SRAP"/>
    <property type="match status" value="1"/>
</dbReference>
<dbReference type="SUPFAM" id="SSF143081">
    <property type="entry name" value="BB1717-like"/>
    <property type="match status" value="1"/>
</dbReference>